<evidence type="ECO:0000313" key="2">
    <source>
        <dbReference type="EMBL" id="MCE3214853.1"/>
    </source>
</evidence>
<accession>A0ABS8WUG7</accession>
<organism evidence="2 3">
    <name type="scientific">Datura stramonium</name>
    <name type="common">Jimsonweed</name>
    <name type="synonym">Common thornapple</name>
    <dbReference type="NCBI Taxonomy" id="4076"/>
    <lineage>
        <taxon>Eukaryota</taxon>
        <taxon>Viridiplantae</taxon>
        <taxon>Streptophyta</taxon>
        <taxon>Embryophyta</taxon>
        <taxon>Tracheophyta</taxon>
        <taxon>Spermatophyta</taxon>
        <taxon>Magnoliopsida</taxon>
        <taxon>eudicotyledons</taxon>
        <taxon>Gunneridae</taxon>
        <taxon>Pentapetalae</taxon>
        <taxon>asterids</taxon>
        <taxon>lamiids</taxon>
        <taxon>Solanales</taxon>
        <taxon>Solanaceae</taxon>
        <taxon>Solanoideae</taxon>
        <taxon>Datureae</taxon>
        <taxon>Datura</taxon>
    </lineage>
</organism>
<gene>
    <name evidence="2" type="ORF">HAX54_053525</name>
</gene>
<dbReference type="EMBL" id="JACEIK010009988">
    <property type="protein sequence ID" value="MCE3214853.1"/>
    <property type="molecule type" value="Genomic_DNA"/>
</dbReference>
<dbReference type="Proteomes" id="UP000823775">
    <property type="component" value="Unassembled WGS sequence"/>
</dbReference>
<proteinExistence type="predicted"/>
<sequence>MGTKSFNFILWQMVRTRSTSARCQAPAPAPASRAIARDKVEGEMEVGKESLHLPGLEHQQLLQYLLGQSLLRRMFISHRMIRRDDSDRYSLIMSGSSQTRVGGQTPDQQTAAGPQFSLHHPGTAVAPRIGAFQNASAGGTFQKVVDAAKSSTCGVRSLAMLRDKKSRTFGSCSGTSSGVRGFSAGSSRPPSGKPIQAPIQS</sequence>
<evidence type="ECO:0000313" key="3">
    <source>
        <dbReference type="Proteomes" id="UP000823775"/>
    </source>
</evidence>
<evidence type="ECO:0000256" key="1">
    <source>
        <dbReference type="SAM" id="MobiDB-lite"/>
    </source>
</evidence>
<feature type="compositionally biased region" description="Polar residues" evidence="1">
    <location>
        <begin position="170"/>
        <end position="189"/>
    </location>
</feature>
<protein>
    <submittedName>
        <fullName evidence="2">Uncharacterized protein</fullName>
    </submittedName>
</protein>
<reference evidence="2 3" key="1">
    <citation type="journal article" date="2021" name="BMC Genomics">
        <title>Datura genome reveals duplications of psychoactive alkaloid biosynthetic genes and high mutation rate following tissue culture.</title>
        <authorList>
            <person name="Rajewski A."/>
            <person name="Carter-House D."/>
            <person name="Stajich J."/>
            <person name="Litt A."/>
        </authorList>
    </citation>
    <scope>NUCLEOTIDE SEQUENCE [LARGE SCALE GENOMIC DNA]</scope>
    <source>
        <strain evidence="2">AR-01</strain>
    </source>
</reference>
<feature type="region of interest" description="Disordered" evidence="1">
    <location>
        <begin position="170"/>
        <end position="201"/>
    </location>
</feature>
<name>A0ABS8WUG7_DATST</name>
<keyword evidence="3" id="KW-1185">Reference proteome</keyword>
<comment type="caution">
    <text evidence="2">The sequence shown here is derived from an EMBL/GenBank/DDBJ whole genome shotgun (WGS) entry which is preliminary data.</text>
</comment>
<feature type="non-terminal residue" evidence="2">
    <location>
        <position position="201"/>
    </location>
</feature>